<dbReference type="AlphaFoldDB" id="A0A432GP51"/>
<dbReference type="Gene3D" id="3.90.1170.50">
    <property type="entry name" value="Aldehyde oxidase/xanthine dehydrogenase, a/b hammerhead"/>
    <property type="match status" value="1"/>
</dbReference>
<dbReference type="Proteomes" id="UP000287917">
    <property type="component" value="Unassembled WGS sequence"/>
</dbReference>
<dbReference type="EMBL" id="QNZK01000171">
    <property type="protein sequence ID" value="RTZ85307.1"/>
    <property type="molecule type" value="Genomic_DNA"/>
</dbReference>
<feature type="domain" description="Aldehyde oxidase/xanthine dehydrogenase a/b hammerhead" evidence="1">
    <location>
        <begin position="172"/>
        <end position="252"/>
    </location>
</feature>
<dbReference type="SMART" id="SM01008">
    <property type="entry name" value="Ald_Xan_dh_C"/>
    <property type="match status" value="1"/>
</dbReference>
<dbReference type="Pfam" id="PF20256">
    <property type="entry name" value="MoCoBD_2"/>
    <property type="match status" value="2"/>
</dbReference>
<name>A0A432GP51_9DELT</name>
<sequence length="715" mass="78391">MTLSSSFGNNPDLDSWLQFHRDGRITVSTGKVELGQKLTTALTVIVAEELDVDPGRITVLTADTDNSPNEGYTAGSNSLESSGIALRQASAKARRALMEKASEHLEEPVENLSVTDGEIGGATTNKYVTYWDLIGDKHFKITVTDDVLPKSPDQYHLIGNPVPAVGLEALVTGTMTYVHDMEFTDMAHARVIRPPNYHAQIQDLNDTEVRAMPGVIEVILDGSFLSVVCEREEQAIWAASKLARITVWDESKELNSKDIFVQLKNNPRQSLPVVEGVAKESPVQPFRPPENSSKTLSATYQRPYHMHGSIGPSAAIALYDAQVLKVWTHSQGIFPLRLALADVLGLAEDKIHLVHVPGAGCYGHNGADDVALDAALAARAVPGRPIMLKWERADEHAWEPFGSAMQIELQASLDDTGRVIYWNHETFSDTHMSRPSAHRENSRLLAAWHLQSPRPAPPVKPTPGFHTGIHRNADPIYDFADRRVVKHLVHDLPLRVSALRSLGAYANVFAIESFMDELAHFRDMDPLEFRLAHLSDNRARAVLEAATSKANSGFSSADDGHGRGLAVARYKNSKCYVAVVIDLIVDDYGAIQLLRAVIAADAGQIVDPDGLRNQLEGGLIQSASWTLKEQVKFDDKGIVSRDWESYPILTFAEVPEIETVLIDHQDCPFLGSGEATQGPTAAAIGNAIFDSVGLRLRRIPFTQDRVRDAAAEFDG</sequence>
<dbReference type="InterPro" id="IPR000674">
    <property type="entry name" value="Ald_Oxase/Xan_DH_a/b"/>
</dbReference>
<dbReference type="Pfam" id="PF02738">
    <property type="entry name" value="MoCoBD_1"/>
    <property type="match status" value="1"/>
</dbReference>
<dbReference type="GO" id="GO:0016491">
    <property type="term" value="F:oxidoreductase activity"/>
    <property type="evidence" value="ECO:0007669"/>
    <property type="project" value="InterPro"/>
</dbReference>
<dbReference type="PANTHER" id="PTHR47495:SF1">
    <property type="entry name" value="BLL3820 PROTEIN"/>
    <property type="match status" value="1"/>
</dbReference>
<dbReference type="PIRSF" id="PIRSF036389">
    <property type="entry name" value="IOR_B"/>
    <property type="match status" value="1"/>
</dbReference>
<dbReference type="SUPFAM" id="SSF56003">
    <property type="entry name" value="Molybdenum cofactor-binding domain"/>
    <property type="match status" value="2"/>
</dbReference>
<reference evidence="2 3" key="1">
    <citation type="submission" date="2018-06" db="EMBL/GenBank/DDBJ databases">
        <title>Combined omics and stable isotope probing to characterize newly discovered Mariana Back-Arc vent microbial communities.</title>
        <authorList>
            <person name="Trembath-Reichert E."/>
            <person name="Huber J.A."/>
        </authorList>
    </citation>
    <scope>NUCLEOTIDE SEQUENCE [LARGE SCALE GENOMIC DNA]</scope>
    <source>
        <strain evidence="2">MAG 58</strain>
    </source>
</reference>
<protein>
    <submittedName>
        <fullName evidence="2">Xanthine dehydrogenase family protein molybdopterin-binding subunit</fullName>
    </submittedName>
</protein>
<evidence type="ECO:0000313" key="3">
    <source>
        <dbReference type="Proteomes" id="UP000287917"/>
    </source>
</evidence>
<evidence type="ECO:0000313" key="2">
    <source>
        <dbReference type="EMBL" id="RTZ85307.1"/>
    </source>
</evidence>
<dbReference type="InterPro" id="IPR046867">
    <property type="entry name" value="AldOxase/xan_DH_MoCoBD2"/>
</dbReference>
<evidence type="ECO:0000259" key="1">
    <source>
        <dbReference type="SMART" id="SM01008"/>
    </source>
</evidence>
<dbReference type="InterPro" id="IPR012368">
    <property type="entry name" value="OxRdtase_Mopterin-bd_su_IorB"/>
</dbReference>
<organism evidence="2 3">
    <name type="scientific">SAR324 cluster bacterium</name>
    <dbReference type="NCBI Taxonomy" id="2024889"/>
    <lineage>
        <taxon>Bacteria</taxon>
        <taxon>Deltaproteobacteria</taxon>
        <taxon>SAR324 cluster</taxon>
    </lineage>
</organism>
<dbReference type="InterPro" id="IPR037165">
    <property type="entry name" value="AldOxase/xan_DH_Mopterin-bd_sf"/>
</dbReference>
<dbReference type="PANTHER" id="PTHR47495">
    <property type="entry name" value="ALDEHYDE DEHYDROGENASE"/>
    <property type="match status" value="1"/>
</dbReference>
<dbReference type="InterPro" id="IPR008274">
    <property type="entry name" value="AldOxase/xan_DH_MoCoBD1"/>
</dbReference>
<dbReference type="Gene3D" id="3.30.365.10">
    <property type="entry name" value="Aldehyde oxidase/xanthine dehydrogenase, molybdopterin binding domain"/>
    <property type="match status" value="4"/>
</dbReference>
<accession>A0A432GP51</accession>
<gene>
    <name evidence="2" type="ORF">DSY96_04875</name>
</gene>
<comment type="caution">
    <text evidence="2">The sequence shown here is derived from an EMBL/GenBank/DDBJ whole genome shotgun (WGS) entry which is preliminary data.</text>
</comment>
<dbReference type="InterPro" id="IPR052516">
    <property type="entry name" value="N-heterocyclic_Hydroxylase"/>
</dbReference>
<proteinExistence type="predicted"/>